<evidence type="ECO:0000256" key="1">
    <source>
        <dbReference type="ARBA" id="ARBA00009759"/>
    </source>
</evidence>
<dbReference type="EMBL" id="WIXE01012907">
    <property type="protein sequence ID" value="KAK5975554.1"/>
    <property type="molecule type" value="Genomic_DNA"/>
</dbReference>
<dbReference type="InterPro" id="IPR000760">
    <property type="entry name" value="Inositol_monophosphatase-like"/>
</dbReference>
<dbReference type="PANTHER" id="PTHR20854:SF4">
    <property type="entry name" value="INOSITOL-1-MONOPHOSPHATASE-RELATED"/>
    <property type="match status" value="1"/>
</dbReference>
<organism evidence="6 7">
    <name type="scientific">Trichostrongylus colubriformis</name>
    <name type="common">Black scour worm</name>
    <dbReference type="NCBI Taxonomy" id="6319"/>
    <lineage>
        <taxon>Eukaryota</taxon>
        <taxon>Metazoa</taxon>
        <taxon>Ecdysozoa</taxon>
        <taxon>Nematoda</taxon>
        <taxon>Chromadorea</taxon>
        <taxon>Rhabditida</taxon>
        <taxon>Rhabditina</taxon>
        <taxon>Rhabditomorpha</taxon>
        <taxon>Strongyloidea</taxon>
        <taxon>Trichostrongylidae</taxon>
        <taxon>Trichostrongylus</taxon>
    </lineage>
</organism>
<evidence type="ECO:0000256" key="4">
    <source>
        <dbReference type="PIRSR" id="PIRSR600760-2"/>
    </source>
</evidence>
<evidence type="ECO:0008006" key="8">
    <source>
        <dbReference type="Google" id="ProtNLM"/>
    </source>
</evidence>
<dbReference type="InterPro" id="IPR020550">
    <property type="entry name" value="Inositol_monophosphatase_CS"/>
</dbReference>
<proteinExistence type="inferred from homology"/>
<feature type="region of interest" description="Disordered" evidence="5">
    <location>
        <begin position="183"/>
        <end position="202"/>
    </location>
</feature>
<comment type="caution">
    <text evidence="6">The sequence shown here is derived from an EMBL/GenBank/DDBJ whole genome shotgun (WGS) entry which is preliminary data.</text>
</comment>
<feature type="binding site" evidence="4">
    <location>
        <position position="126"/>
    </location>
    <ligand>
        <name>Mg(2+)</name>
        <dbReference type="ChEBI" id="CHEBI:18420"/>
        <label>1</label>
        <note>catalytic</note>
    </ligand>
</feature>
<dbReference type="Gene3D" id="3.40.190.80">
    <property type="match status" value="1"/>
</dbReference>
<keyword evidence="2 4" id="KW-0479">Metal-binding</keyword>
<evidence type="ECO:0000256" key="3">
    <source>
        <dbReference type="ARBA" id="ARBA00022842"/>
    </source>
</evidence>
<comment type="cofactor">
    <cofactor evidence="4">
        <name>Mg(2+)</name>
        <dbReference type="ChEBI" id="CHEBI:18420"/>
    </cofactor>
</comment>
<keyword evidence="7" id="KW-1185">Reference proteome</keyword>
<evidence type="ECO:0000256" key="2">
    <source>
        <dbReference type="ARBA" id="ARBA00022723"/>
    </source>
</evidence>
<accession>A0AAN8II26</accession>
<dbReference type="PRINTS" id="PR00377">
    <property type="entry name" value="IMPHPHTASES"/>
</dbReference>
<evidence type="ECO:0000313" key="7">
    <source>
        <dbReference type="Proteomes" id="UP001331761"/>
    </source>
</evidence>
<evidence type="ECO:0000313" key="6">
    <source>
        <dbReference type="EMBL" id="KAK5975554.1"/>
    </source>
</evidence>
<dbReference type="GO" id="GO:0046854">
    <property type="term" value="P:phosphatidylinositol phosphate biosynthetic process"/>
    <property type="evidence" value="ECO:0007669"/>
    <property type="project" value="InterPro"/>
</dbReference>
<dbReference type="Proteomes" id="UP001331761">
    <property type="component" value="Unassembled WGS sequence"/>
</dbReference>
<evidence type="ECO:0000256" key="5">
    <source>
        <dbReference type="SAM" id="MobiDB-lite"/>
    </source>
</evidence>
<dbReference type="GO" id="GO:0008934">
    <property type="term" value="F:inositol monophosphate 1-phosphatase activity"/>
    <property type="evidence" value="ECO:0007669"/>
    <property type="project" value="TreeGrafter"/>
</dbReference>
<name>A0AAN8II26_TRICO</name>
<dbReference type="GO" id="GO:0046872">
    <property type="term" value="F:metal ion binding"/>
    <property type="evidence" value="ECO:0007669"/>
    <property type="project" value="UniProtKB-KW"/>
</dbReference>
<dbReference type="Pfam" id="PF00459">
    <property type="entry name" value="Inositol_P"/>
    <property type="match status" value="1"/>
</dbReference>
<reference evidence="6 7" key="1">
    <citation type="submission" date="2019-10" db="EMBL/GenBank/DDBJ databases">
        <title>Assembly and Annotation for the nematode Trichostrongylus colubriformis.</title>
        <authorList>
            <person name="Martin J."/>
        </authorList>
    </citation>
    <scope>NUCLEOTIDE SEQUENCE [LARGE SCALE GENOMIC DNA]</scope>
    <source>
        <strain evidence="6">G859</strain>
        <tissue evidence="6">Whole worm</tissue>
    </source>
</reference>
<dbReference type="GO" id="GO:0007165">
    <property type="term" value="P:signal transduction"/>
    <property type="evidence" value="ECO:0007669"/>
    <property type="project" value="TreeGrafter"/>
</dbReference>
<dbReference type="SUPFAM" id="SSF56655">
    <property type="entry name" value="Carbohydrate phosphatase"/>
    <property type="match status" value="1"/>
</dbReference>
<keyword evidence="3 4" id="KW-0460">Magnesium</keyword>
<dbReference type="AlphaFoldDB" id="A0AAN8II26"/>
<comment type="similarity">
    <text evidence="1">Belongs to the inositol monophosphatase superfamily.</text>
</comment>
<protein>
    <recommendedName>
        <fullName evidence="8">Inositol-phosphate phosphatase</fullName>
    </recommendedName>
</protein>
<dbReference type="PANTHER" id="PTHR20854">
    <property type="entry name" value="INOSITOL MONOPHOSPHATASE"/>
    <property type="match status" value="1"/>
</dbReference>
<dbReference type="GO" id="GO:0006020">
    <property type="term" value="P:inositol metabolic process"/>
    <property type="evidence" value="ECO:0007669"/>
    <property type="project" value="TreeGrafter"/>
</dbReference>
<dbReference type="PROSITE" id="PS00630">
    <property type="entry name" value="IMP_2"/>
    <property type="match status" value="1"/>
</dbReference>
<sequence length="202" mass="21618">LMHPLGLSIRLMERQISSTGFLMLLYVWVYPSIKSLEQGLCTIPYQGSYSLLRSVAEHSKTDSRFTCQAQLTFGGSWLDIAQGNLRRQVEAGIRGHRCFGSAAINMMMVAQGACDAMVEYGLHSWDVAAAAVIIREAGGCVIDPTVVVISKDEKTTPNRSCPPALALSLALCVHSSPAATPPTTAVTQISPSPSSSSYTVVV</sequence>
<feature type="non-terminal residue" evidence="6">
    <location>
        <position position="1"/>
    </location>
</feature>
<gene>
    <name evidence="6" type="ORF">GCK32_008749</name>
</gene>